<dbReference type="OrthoDB" id="7240770at2"/>
<evidence type="ECO:0000313" key="6">
    <source>
        <dbReference type="EMBL" id="TDQ44822.1"/>
    </source>
</evidence>
<dbReference type="GO" id="GO:0005576">
    <property type="term" value="C:extracellular region"/>
    <property type="evidence" value="ECO:0007669"/>
    <property type="project" value="TreeGrafter"/>
</dbReference>
<comment type="caution">
    <text evidence="6">The sequence shown here is derived from an EMBL/GenBank/DDBJ whole genome shotgun (WGS) entry which is preliminary data.</text>
</comment>
<keyword evidence="7" id="KW-1185">Reference proteome</keyword>
<dbReference type="AlphaFoldDB" id="A0A4R6UF50"/>
<organism evidence="6 7">
    <name type="scientific">Tepidicella xavieri</name>
    <dbReference type="NCBI Taxonomy" id="360241"/>
    <lineage>
        <taxon>Bacteria</taxon>
        <taxon>Pseudomonadati</taxon>
        <taxon>Pseudomonadota</taxon>
        <taxon>Betaproteobacteria</taxon>
        <taxon>Burkholderiales</taxon>
        <taxon>Tepidicella</taxon>
    </lineage>
</organism>
<dbReference type="SMART" id="SM00062">
    <property type="entry name" value="PBPb"/>
    <property type="match status" value="1"/>
</dbReference>
<evidence type="ECO:0000256" key="4">
    <source>
        <dbReference type="SAM" id="SignalP"/>
    </source>
</evidence>
<gene>
    <name evidence="6" type="ORF">DFR43_102165</name>
</gene>
<evidence type="ECO:0000256" key="2">
    <source>
        <dbReference type="ARBA" id="ARBA00022448"/>
    </source>
</evidence>
<evidence type="ECO:0000256" key="3">
    <source>
        <dbReference type="ARBA" id="ARBA00022729"/>
    </source>
</evidence>
<dbReference type="SUPFAM" id="SSF53850">
    <property type="entry name" value="Periplasmic binding protein-like II"/>
    <property type="match status" value="1"/>
</dbReference>
<dbReference type="CDD" id="cd13688">
    <property type="entry name" value="PBP2_GltI_DEBP"/>
    <property type="match status" value="1"/>
</dbReference>
<dbReference type="PANTHER" id="PTHR30085:SF2">
    <property type="entry name" value="GLUTAMATE_ASPARTATE IMPORT SOLUTE-BINDING PROTEIN"/>
    <property type="match status" value="1"/>
</dbReference>
<accession>A0A4R6UF50</accession>
<feature type="chain" id="PRO_5020614095" evidence="4">
    <location>
        <begin position="20"/>
        <end position="299"/>
    </location>
</feature>
<dbReference type="Proteomes" id="UP000295510">
    <property type="component" value="Unassembled WGS sequence"/>
</dbReference>
<dbReference type="PANTHER" id="PTHR30085">
    <property type="entry name" value="AMINO ACID ABC TRANSPORTER PERMEASE"/>
    <property type="match status" value="1"/>
</dbReference>
<proteinExistence type="inferred from homology"/>
<dbReference type="InterPro" id="IPR051455">
    <property type="entry name" value="Bact_solute-bind_prot3"/>
</dbReference>
<dbReference type="InterPro" id="IPR001638">
    <property type="entry name" value="Solute-binding_3/MltF_N"/>
</dbReference>
<feature type="signal peptide" evidence="4">
    <location>
        <begin position="1"/>
        <end position="19"/>
    </location>
</feature>
<name>A0A4R6UF50_9BURK</name>
<keyword evidence="2" id="KW-0813">Transport</keyword>
<keyword evidence="3 4" id="KW-0732">Signal</keyword>
<dbReference type="RefSeq" id="WP_133595740.1">
    <property type="nucleotide sequence ID" value="NZ_SNYL01000002.1"/>
</dbReference>
<dbReference type="GO" id="GO:0030288">
    <property type="term" value="C:outer membrane-bounded periplasmic space"/>
    <property type="evidence" value="ECO:0007669"/>
    <property type="project" value="TreeGrafter"/>
</dbReference>
<dbReference type="Pfam" id="PF00497">
    <property type="entry name" value="SBP_bac_3"/>
    <property type="match status" value="1"/>
</dbReference>
<reference evidence="6 7" key="1">
    <citation type="submission" date="2019-03" db="EMBL/GenBank/DDBJ databases">
        <title>Genomic Encyclopedia of Type Strains, Phase IV (KMG-IV): sequencing the most valuable type-strain genomes for metagenomic binning, comparative biology and taxonomic classification.</title>
        <authorList>
            <person name="Goeker M."/>
        </authorList>
    </citation>
    <scope>NUCLEOTIDE SEQUENCE [LARGE SCALE GENOMIC DNA]</scope>
    <source>
        <strain evidence="6 7">DSM 19605</strain>
    </source>
</reference>
<evidence type="ECO:0000256" key="1">
    <source>
        <dbReference type="ARBA" id="ARBA00010333"/>
    </source>
</evidence>
<dbReference type="GO" id="GO:0006865">
    <property type="term" value="P:amino acid transport"/>
    <property type="evidence" value="ECO:0007669"/>
    <property type="project" value="TreeGrafter"/>
</dbReference>
<protein>
    <submittedName>
        <fullName evidence="6">Amino acid ABC transporter substrate-binding protein (PAAT family)</fullName>
    </submittedName>
</protein>
<evidence type="ECO:0000259" key="5">
    <source>
        <dbReference type="SMART" id="SM00062"/>
    </source>
</evidence>
<sequence length="299" mass="33145">MKTIWIALWGMCLASVSWAQPADTLQRIRDAGAVVMGVRDSSGAISYALGNGRYAGFQVEVCERVLQDIQRKLELPRLDIRYQLVSASNRITMVQNGTVDLECGSTTNNLARQRDVAFSVTTMVEEVRIAVRADSGIQSVAHLNGKTVVTTVGSTSVQVLRRRQRDLGLGFTELQCRDHGECFAMLESGRADAFIMDSAILAGNIARSRNPADFKIVGEALSLEPIAIMLRKGDEAFKQAVDESIKQMMRSGEMARLWSKWFEQPIPPSNVRVGMPLNENTRLAWASPNDRPKEAYPLR</sequence>
<dbReference type="Gene3D" id="3.40.190.10">
    <property type="entry name" value="Periplasmic binding protein-like II"/>
    <property type="match status" value="2"/>
</dbReference>
<dbReference type="EMBL" id="SNYL01000002">
    <property type="protein sequence ID" value="TDQ44822.1"/>
    <property type="molecule type" value="Genomic_DNA"/>
</dbReference>
<evidence type="ECO:0000313" key="7">
    <source>
        <dbReference type="Proteomes" id="UP000295510"/>
    </source>
</evidence>
<feature type="domain" description="Solute-binding protein family 3/N-terminal" evidence="5">
    <location>
        <begin position="33"/>
        <end position="265"/>
    </location>
</feature>
<comment type="similarity">
    <text evidence="1">Belongs to the bacterial solute-binding protein 3 family.</text>
</comment>